<reference evidence="1" key="1">
    <citation type="submission" date="2020-04" db="EMBL/GenBank/DDBJ databases">
        <authorList>
            <person name="Alioto T."/>
            <person name="Alioto T."/>
            <person name="Gomez Garrido J."/>
        </authorList>
    </citation>
    <scope>NUCLEOTIDE SEQUENCE</scope>
    <source>
        <strain evidence="1">A484AB</strain>
    </source>
</reference>
<dbReference type="Proteomes" id="UP001152795">
    <property type="component" value="Unassembled WGS sequence"/>
</dbReference>
<evidence type="ECO:0000313" key="2">
    <source>
        <dbReference type="Proteomes" id="UP001152795"/>
    </source>
</evidence>
<dbReference type="AlphaFoldDB" id="A0A6S7IGH6"/>
<accession>A0A6S7IGH6</accession>
<gene>
    <name evidence="1" type="ORF">PACLA_8A045619</name>
</gene>
<keyword evidence="2" id="KW-1185">Reference proteome</keyword>
<proteinExistence type="predicted"/>
<sequence length="159" mass="18020">MEITPFMASSGKVQTLTQPILQSLDLKYKDILIKEVFDQTANLEILWKCSLLFGVTRPSWSGMMQTVMQICNLELKTVKAKIEEAHALLNDLIGKKKTVKEVIETDILKVIKDCVNIKRLLVKEGSCTASLWLQYMRMVDIRAPVISHTTLCILPSILQ</sequence>
<comment type="caution">
    <text evidence="1">The sequence shown here is derived from an EMBL/GenBank/DDBJ whole genome shotgun (WGS) entry which is preliminary data.</text>
</comment>
<protein>
    <submittedName>
        <fullName evidence="1">Uncharacterized protein</fullName>
    </submittedName>
</protein>
<dbReference type="EMBL" id="CACRXK020008958">
    <property type="protein sequence ID" value="CAB4016069.1"/>
    <property type="molecule type" value="Genomic_DNA"/>
</dbReference>
<organism evidence="1 2">
    <name type="scientific">Paramuricea clavata</name>
    <name type="common">Red gorgonian</name>
    <name type="synonym">Violescent sea-whip</name>
    <dbReference type="NCBI Taxonomy" id="317549"/>
    <lineage>
        <taxon>Eukaryota</taxon>
        <taxon>Metazoa</taxon>
        <taxon>Cnidaria</taxon>
        <taxon>Anthozoa</taxon>
        <taxon>Octocorallia</taxon>
        <taxon>Malacalcyonacea</taxon>
        <taxon>Plexauridae</taxon>
        <taxon>Paramuricea</taxon>
    </lineage>
</organism>
<name>A0A6S7IGH6_PARCT</name>
<evidence type="ECO:0000313" key="1">
    <source>
        <dbReference type="EMBL" id="CAB4016069.1"/>
    </source>
</evidence>